<dbReference type="Pfam" id="PF13840">
    <property type="entry name" value="ACT_7"/>
    <property type="match status" value="1"/>
</dbReference>
<dbReference type="SUPFAM" id="SSF55021">
    <property type="entry name" value="ACT-like"/>
    <property type="match status" value="2"/>
</dbReference>
<dbReference type="InterPro" id="IPR018717">
    <property type="entry name" value="DUF2241"/>
</dbReference>
<sequence length="143" mass="14872">MTQTHKLVRERQAMLAGMTPVLTEGTYIFCSTSDAAAAAILAPRSLALFREAEGLALVLTLADAAAHGFDVSLPMRRIVLEVFSALDGVGLTAGVATALADAGIPCNMIAAYHHDNVFVPEPQALQALALLQAVQREAAAGMG</sequence>
<reference evidence="3 4" key="1">
    <citation type="submission" date="2023-11" db="EMBL/GenBank/DDBJ databases">
        <title>MicrobeMod: A computational toolkit for identifying prokaryotic methylation and restriction-modification with nanopore sequencing.</title>
        <authorList>
            <person name="Crits-Christoph A."/>
            <person name="Kang S.C."/>
            <person name="Lee H."/>
            <person name="Ostrov N."/>
        </authorList>
    </citation>
    <scope>NUCLEOTIDE SEQUENCE [LARGE SCALE GENOMIC DNA]</scope>
    <source>
        <strain evidence="3 4">ATCC 14820</strain>
    </source>
</reference>
<dbReference type="Gene3D" id="3.30.2130.10">
    <property type="entry name" value="VC0802-like"/>
    <property type="match status" value="1"/>
</dbReference>
<keyword evidence="4" id="KW-1185">Reference proteome</keyword>
<dbReference type="PANTHER" id="PTHR39199">
    <property type="entry name" value="BLR5128 PROTEIN"/>
    <property type="match status" value="1"/>
</dbReference>
<dbReference type="Proteomes" id="UP001279660">
    <property type="component" value="Unassembled WGS sequence"/>
</dbReference>
<proteinExistence type="predicted"/>
<feature type="domain" description="DUF2241" evidence="1">
    <location>
        <begin position="12"/>
        <end position="76"/>
    </location>
</feature>
<accession>A0ABU4PNE0</accession>
<dbReference type="InterPro" id="IPR027795">
    <property type="entry name" value="CASTOR_ACT_dom"/>
</dbReference>
<name>A0ABU4PNE0_9SPHN</name>
<dbReference type="RefSeq" id="WP_010405051.1">
    <property type="nucleotide sequence ID" value="NZ_JAWXXV010000001.1"/>
</dbReference>
<gene>
    <name evidence="3" type="ORF">SIL82_04320</name>
</gene>
<dbReference type="EMBL" id="JAWXXV010000001">
    <property type="protein sequence ID" value="MDX5983475.1"/>
    <property type="molecule type" value="Genomic_DNA"/>
</dbReference>
<evidence type="ECO:0000259" key="1">
    <source>
        <dbReference type="Pfam" id="PF10000"/>
    </source>
</evidence>
<organism evidence="3 4">
    <name type="scientific">Sphingomonas echinoides</name>
    <dbReference type="NCBI Taxonomy" id="59803"/>
    <lineage>
        <taxon>Bacteria</taxon>
        <taxon>Pseudomonadati</taxon>
        <taxon>Pseudomonadota</taxon>
        <taxon>Alphaproteobacteria</taxon>
        <taxon>Sphingomonadales</taxon>
        <taxon>Sphingomonadaceae</taxon>
        <taxon>Sphingomonas</taxon>
    </lineage>
</organism>
<dbReference type="InterPro" id="IPR045865">
    <property type="entry name" value="ACT-like_dom_sf"/>
</dbReference>
<dbReference type="Pfam" id="PF10000">
    <property type="entry name" value="ACT_3"/>
    <property type="match status" value="1"/>
</dbReference>
<evidence type="ECO:0000313" key="4">
    <source>
        <dbReference type="Proteomes" id="UP001279660"/>
    </source>
</evidence>
<evidence type="ECO:0000313" key="3">
    <source>
        <dbReference type="EMBL" id="MDX5983475.1"/>
    </source>
</evidence>
<comment type="caution">
    <text evidence="3">The sequence shown here is derived from an EMBL/GenBank/DDBJ whole genome shotgun (WGS) entry which is preliminary data.</text>
</comment>
<feature type="domain" description="CASTOR ACT" evidence="2">
    <location>
        <begin position="82"/>
        <end position="132"/>
    </location>
</feature>
<evidence type="ECO:0000259" key="2">
    <source>
        <dbReference type="Pfam" id="PF13840"/>
    </source>
</evidence>
<dbReference type="PANTHER" id="PTHR39199:SF1">
    <property type="entry name" value="BLR5128 PROTEIN"/>
    <property type="match status" value="1"/>
</dbReference>
<protein>
    <submittedName>
        <fullName evidence="3">ACT domain-containing protein</fullName>
    </submittedName>
</protein>